<feature type="region of interest" description="Disordered" evidence="1">
    <location>
        <begin position="1"/>
        <end position="20"/>
    </location>
</feature>
<evidence type="ECO:0000256" key="1">
    <source>
        <dbReference type="SAM" id="MobiDB-lite"/>
    </source>
</evidence>
<dbReference type="AlphaFoldDB" id="A0A0A9FY37"/>
<name>A0A0A9FY37_ARUDO</name>
<dbReference type="EMBL" id="GBRH01180729">
    <property type="protein sequence ID" value="JAE17167.1"/>
    <property type="molecule type" value="Transcribed_RNA"/>
</dbReference>
<feature type="compositionally biased region" description="Gly residues" evidence="1">
    <location>
        <begin position="1"/>
        <end position="16"/>
    </location>
</feature>
<reference evidence="2" key="2">
    <citation type="journal article" date="2015" name="Data Brief">
        <title>Shoot transcriptome of the giant reed, Arundo donax.</title>
        <authorList>
            <person name="Barrero R.A."/>
            <person name="Guerrero F.D."/>
            <person name="Moolhuijzen P."/>
            <person name="Goolsby J.A."/>
            <person name="Tidwell J."/>
            <person name="Bellgard S.E."/>
            <person name="Bellgard M.I."/>
        </authorList>
    </citation>
    <scope>NUCLEOTIDE SEQUENCE</scope>
    <source>
        <tissue evidence="2">Shoot tissue taken approximately 20 cm above the soil surface</tissue>
    </source>
</reference>
<accession>A0A0A9FY37</accession>
<proteinExistence type="predicted"/>
<organism evidence="2">
    <name type="scientific">Arundo donax</name>
    <name type="common">Giant reed</name>
    <name type="synonym">Donax arundinaceus</name>
    <dbReference type="NCBI Taxonomy" id="35708"/>
    <lineage>
        <taxon>Eukaryota</taxon>
        <taxon>Viridiplantae</taxon>
        <taxon>Streptophyta</taxon>
        <taxon>Embryophyta</taxon>
        <taxon>Tracheophyta</taxon>
        <taxon>Spermatophyta</taxon>
        <taxon>Magnoliopsida</taxon>
        <taxon>Liliopsida</taxon>
        <taxon>Poales</taxon>
        <taxon>Poaceae</taxon>
        <taxon>PACMAD clade</taxon>
        <taxon>Arundinoideae</taxon>
        <taxon>Arundineae</taxon>
        <taxon>Arundo</taxon>
    </lineage>
</organism>
<protein>
    <submittedName>
        <fullName evidence="2">Uncharacterized protein</fullName>
    </submittedName>
</protein>
<evidence type="ECO:0000313" key="2">
    <source>
        <dbReference type="EMBL" id="JAE17167.1"/>
    </source>
</evidence>
<sequence>MGQCGGSCGELGGGSGPRRVVDKRGVDRWLELEG</sequence>
<reference evidence="2" key="1">
    <citation type="submission" date="2014-09" db="EMBL/GenBank/DDBJ databases">
        <authorList>
            <person name="Magalhaes I.L.F."/>
            <person name="Oliveira U."/>
            <person name="Santos F.R."/>
            <person name="Vidigal T.H.D.A."/>
            <person name="Brescovit A.D."/>
            <person name="Santos A.J."/>
        </authorList>
    </citation>
    <scope>NUCLEOTIDE SEQUENCE</scope>
    <source>
        <tissue evidence="2">Shoot tissue taken approximately 20 cm above the soil surface</tissue>
    </source>
</reference>